<dbReference type="InterPro" id="IPR015938">
    <property type="entry name" value="Glycine_N-acyltransferase_N"/>
</dbReference>
<feature type="domain" description="N-acetyltransferase" evidence="2">
    <location>
        <begin position="150"/>
        <end position="278"/>
    </location>
</feature>
<dbReference type="InterPro" id="IPR000182">
    <property type="entry name" value="GNAT_dom"/>
</dbReference>
<evidence type="ECO:0000259" key="2">
    <source>
        <dbReference type="PROSITE" id="PS51186"/>
    </source>
</evidence>
<comment type="similarity">
    <text evidence="1">Belongs to the glycine N-acyltransferase family.</text>
</comment>
<protein>
    <recommendedName>
        <fullName evidence="1">Glycine N-acyltransferase-like protein</fullName>
        <ecNumber evidence="1">2.3.1.-</ecNumber>
    </recommendedName>
</protein>
<gene>
    <name evidence="4" type="primary">LOC122131882</name>
</gene>
<dbReference type="InterPro" id="IPR013653">
    <property type="entry name" value="GCN5-like_dom"/>
</dbReference>
<evidence type="ECO:0000313" key="3">
    <source>
        <dbReference type="Proteomes" id="UP000515152"/>
    </source>
</evidence>
<dbReference type="PANTHER" id="PTHR15298:SF17">
    <property type="entry name" value="GLYCINE N-ACYLTRANSFERASE-LIKE PROTEIN"/>
    <property type="match status" value="1"/>
</dbReference>
<dbReference type="PROSITE" id="PS51186">
    <property type="entry name" value="GNAT"/>
    <property type="match status" value="1"/>
</dbReference>
<dbReference type="GeneID" id="122131882"/>
<dbReference type="GO" id="GO:0047961">
    <property type="term" value="F:glycine N-acyltransferase activity"/>
    <property type="evidence" value="ECO:0007669"/>
    <property type="project" value="InterPro"/>
</dbReference>
<reference evidence="4" key="1">
    <citation type="submission" date="2025-08" db="UniProtKB">
        <authorList>
            <consortium name="RefSeq"/>
        </authorList>
    </citation>
    <scope>IDENTIFICATION</scope>
</reference>
<dbReference type="EC" id="2.3.1.-" evidence="1"/>
<keyword evidence="1" id="KW-0808">Transferase</keyword>
<dbReference type="GO" id="GO:0005739">
    <property type="term" value="C:mitochondrion"/>
    <property type="evidence" value="ECO:0007669"/>
    <property type="project" value="InterPro"/>
</dbReference>
<evidence type="ECO:0000313" key="4">
    <source>
        <dbReference type="RefSeq" id="XP_042562533.1"/>
    </source>
</evidence>
<dbReference type="Proteomes" id="UP000515152">
    <property type="component" value="Unplaced"/>
</dbReference>
<keyword evidence="3" id="KW-1185">Reference proteome</keyword>
<dbReference type="CDD" id="cd04301">
    <property type="entry name" value="NAT_SF"/>
    <property type="match status" value="1"/>
</dbReference>
<dbReference type="AlphaFoldDB" id="A0A8M1KJK9"/>
<name>A0A8M1KJK9_CLUHA</name>
<proteinExistence type="inferred from homology"/>
<dbReference type="Pfam" id="PF06021">
    <property type="entry name" value="Gly_acyl_tr_N"/>
    <property type="match status" value="1"/>
</dbReference>
<organism evidence="3 4">
    <name type="scientific">Clupea harengus</name>
    <name type="common">Atlantic herring</name>
    <dbReference type="NCBI Taxonomy" id="7950"/>
    <lineage>
        <taxon>Eukaryota</taxon>
        <taxon>Metazoa</taxon>
        <taxon>Chordata</taxon>
        <taxon>Craniata</taxon>
        <taxon>Vertebrata</taxon>
        <taxon>Euteleostomi</taxon>
        <taxon>Actinopterygii</taxon>
        <taxon>Neopterygii</taxon>
        <taxon>Teleostei</taxon>
        <taxon>Clupei</taxon>
        <taxon>Clupeiformes</taxon>
        <taxon>Clupeoidei</taxon>
        <taxon>Clupeidae</taxon>
        <taxon>Clupea</taxon>
    </lineage>
</organism>
<dbReference type="InterPro" id="IPR010313">
    <property type="entry name" value="Glycine_N-acyltransferase"/>
</dbReference>
<dbReference type="KEGG" id="char:122131882"/>
<dbReference type="PANTHER" id="PTHR15298">
    <property type="entry name" value="L-COA N-ACYLTRANSFERASE-RELATED"/>
    <property type="match status" value="1"/>
</dbReference>
<keyword evidence="1" id="KW-0012">Acyltransferase</keyword>
<dbReference type="OrthoDB" id="61870at2759"/>
<dbReference type="Pfam" id="PF08445">
    <property type="entry name" value="FR47"/>
    <property type="match status" value="1"/>
</dbReference>
<evidence type="ECO:0000256" key="1">
    <source>
        <dbReference type="RuleBase" id="RU368002"/>
    </source>
</evidence>
<dbReference type="RefSeq" id="XP_042562533.1">
    <property type="nucleotide sequence ID" value="XM_042706599.1"/>
</dbReference>
<sequence length="278" mass="31869">MKILDQDELRTAEQVLRCYLPKSSKVYGFLFGMNRNKPCTLEVAVDSWPDFKSIIFRPDQKNEHVSDYMKKVTLFCTDVQVLKRMILEENAIDWTTYFLIGGFNISLAPMLKEVAASRGVNVRGFTLVHLMSLSDPCDLPELPDNSSIVTRICSLNESHIDIVNKTWKFGGNEKGYNNIKNLISHFPSCCIADETGQPVSWVLVYDYCALGLLYTLPEHRGKGYAKTLITVMSKKLHAQGYPVYCFIEEENDISFRLFKSLGFTEDPSYRAAWFEFNY</sequence>
<accession>A0A8M1KJK9</accession>